<keyword evidence="4 5" id="KW-0067">ATP-binding</keyword>
<evidence type="ECO:0000313" key="9">
    <source>
        <dbReference type="Proteomes" id="UP000298484"/>
    </source>
</evidence>
<dbReference type="Gene3D" id="3.40.50.300">
    <property type="entry name" value="P-loop containing nucleotide triphosphate hydrolases"/>
    <property type="match status" value="1"/>
</dbReference>
<dbReference type="GO" id="GO:0016787">
    <property type="term" value="F:hydrolase activity"/>
    <property type="evidence" value="ECO:0007669"/>
    <property type="project" value="UniProtKB-UniRule"/>
</dbReference>
<evidence type="ECO:0000259" key="7">
    <source>
        <dbReference type="PROSITE" id="PS51198"/>
    </source>
</evidence>
<dbReference type="PANTHER" id="PTHR11070">
    <property type="entry name" value="UVRD / RECB / PCRA DNA HELICASE FAMILY MEMBER"/>
    <property type="match status" value="1"/>
</dbReference>
<dbReference type="GO" id="GO:0043138">
    <property type="term" value="F:3'-5' DNA helicase activity"/>
    <property type="evidence" value="ECO:0007669"/>
    <property type="project" value="TreeGrafter"/>
</dbReference>
<dbReference type="PROSITE" id="PS51198">
    <property type="entry name" value="UVRD_HELICASE_ATP_BIND"/>
    <property type="match status" value="1"/>
</dbReference>
<evidence type="ECO:0000256" key="4">
    <source>
        <dbReference type="ARBA" id="ARBA00022840"/>
    </source>
</evidence>
<dbReference type="RefSeq" id="WP_135109767.1">
    <property type="nucleotide sequence ID" value="NZ_SRHY01000010.1"/>
</dbReference>
<dbReference type="InterPro" id="IPR000212">
    <property type="entry name" value="DNA_helicase_UvrD/REP"/>
</dbReference>
<gene>
    <name evidence="8" type="ORF">E4U82_08475</name>
</gene>
<dbReference type="PANTHER" id="PTHR11070:SF2">
    <property type="entry name" value="ATP-DEPENDENT DNA HELICASE SRS2"/>
    <property type="match status" value="1"/>
</dbReference>
<evidence type="ECO:0000313" key="8">
    <source>
        <dbReference type="EMBL" id="TFJ93096.1"/>
    </source>
</evidence>
<accession>A0A4Y9ABC8</accession>
<keyword evidence="9" id="KW-1185">Reference proteome</keyword>
<evidence type="ECO:0000256" key="5">
    <source>
        <dbReference type="PROSITE-ProRule" id="PRU00560"/>
    </source>
</evidence>
<evidence type="ECO:0000256" key="2">
    <source>
        <dbReference type="ARBA" id="ARBA00022801"/>
    </source>
</evidence>
<protein>
    <submittedName>
        <fullName evidence="8">ATP-dependent helicase</fullName>
    </submittedName>
</protein>
<keyword evidence="2 5" id="KW-0378">Hydrolase</keyword>
<evidence type="ECO:0000256" key="3">
    <source>
        <dbReference type="ARBA" id="ARBA00022806"/>
    </source>
</evidence>
<evidence type="ECO:0000256" key="6">
    <source>
        <dbReference type="SAM" id="Coils"/>
    </source>
</evidence>
<dbReference type="GO" id="GO:0003677">
    <property type="term" value="F:DNA binding"/>
    <property type="evidence" value="ECO:0007669"/>
    <property type="project" value="InterPro"/>
</dbReference>
<dbReference type="AlphaFoldDB" id="A0A4Y9ABC8"/>
<dbReference type="GO" id="GO:0005524">
    <property type="term" value="F:ATP binding"/>
    <property type="evidence" value="ECO:0007669"/>
    <property type="project" value="UniProtKB-UniRule"/>
</dbReference>
<evidence type="ECO:0000256" key="1">
    <source>
        <dbReference type="ARBA" id="ARBA00022741"/>
    </source>
</evidence>
<dbReference type="EMBL" id="SRHY01000010">
    <property type="protein sequence ID" value="TFJ93096.1"/>
    <property type="molecule type" value="Genomic_DNA"/>
</dbReference>
<reference evidence="8 9" key="1">
    <citation type="submission" date="2019-03" db="EMBL/GenBank/DDBJ databases">
        <title>Genome sequence of Lentibacillus salicampi ATCC BAA-719.</title>
        <authorList>
            <person name="Maclea K.S."/>
            <person name="Simoes Junior M."/>
        </authorList>
    </citation>
    <scope>NUCLEOTIDE SEQUENCE [LARGE SCALE GENOMIC DNA]</scope>
    <source>
        <strain evidence="8 9">ATCC BAA-719</strain>
    </source>
</reference>
<dbReference type="GO" id="GO:0000725">
    <property type="term" value="P:recombinational repair"/>
    <property type="evidence" value="ECO:0007669"/>
    <property type="project" value="TreeGrafter"/>
</dbReference>
<sequence>MQTLKVPYDTFSDEWFKKIEKIVLGDYKFNEEQKKFIHYCESAVIKAGPGSGKTTALAAKVALLLKKIEVEGSLTGVCVITHTNSAVDEILKVLKKLGYKDIPHPHFIGTVNEFFNKYGMLPFLKRANKGLVDIYFSEEKILKKYFRNELAKKHPWFRATGQSYIQNSNGVIERLINSHLYFDTDGKLNTETFQHGSFDKYKDDYLFSKKESWKKGLFHVNDTFSLAQKYFKFDSVKRRLQGRFKYLLMDEFQDVSPLALQLLKKVFLLEGNIFQMIGDSNQHIAYSNPEVSTKGFKTYYLNQTNRFGDSIATVLNKMFQDNLKPTESKKSLQPILLLYKDPKKLSDCFKLILNQKDIMMANEHTAMLVAARSHAQILGGKINKTNKQKLESTFQKAKNEIYRLLAEETKFNIQSIKRELQREYASYDLKINKTLIEYYRGTANHTLIRDSINLFLNVFGSNSKINKTNGLFRILEELKEVESISPTKISDKNSMKTIHDLKGQTLKANMVYLYKNSREEHGFLKSYTSLLEPPRYYNDINKRVVFVAMSRATTFLAVALHVDTYDSLTEEAQMKLKEDFIVQRDSKILKEHTSKSI</sequence>
<dbReference type="OrthoDB" id="9765670at2"/>
<dbReference type="Proteomes" id="UP000298484">
    <property type="component" value="Unassembled WGS sequence"/>
</dbReference>
<dbReference type="InterPro" id="IPR014016">
    <property type="entry name" value="UvrD-like_ATP-bd"/>
</dbReference>
<keyword evidence="1 5" id="KW-0547">Nucleotide-binding</keyword>
<dbReference type="Pfam" id="PF00580">
    <property type="entry name" value="UvrD-helicase"/>
    <property type="match status" value="1"/>
</dbReference>
<feature type="binding site" evidence="5">
    <location>
        <begin position="47"/>
        <end position="54"/>
    </location>
    <ligand>
        <name>ATP</name>
        <dbReference type="ChEBI" id="CHEBI:30616"/>
    </ligand>
</feature>
<keyword evidence="6" id="KW-0175">Coiled coil</keyword>
<proteinExistence type="predicted"/>
<feature type="domain" description="UvrD-like helicase ATP-binding" evidence="7">
    <location>
        <begin position="26"/>
        <end position="322"/>
    </location>
</feature>
<dbReference type="InterPro" id="IPR027417">
    <property type="entry name" value="P-loop_NTPase"/>
</dbReference>
<keyword evidence="3 5" id="KW-0347">Helicase</keyword>
<comment type="caution">
    <text evidence="8">The sequence shown here is derived from an EMBL/GenBank/DDBJ whole genome shotgun (WGS) entry which is preliminary data.</text>
</comment>
<feature type="coiled-coil region" evidence="6">
    <location>
        <begin position="387"/>
        <end position="437"/>
    </location>
</feature>
<organism evidence="8 9">
    <name type="scientific">Lentibacillus salicampi</name>
    <dbReference type="NCBI Taxonomy" id="175306"/>
    <lineage>
        <taxon>Bacteria</taxon>
        <taxon>Bacillati</taxon>
        <taxon>Bacillota</taxon>
        <taxon>Bacilli</taxon>
        <taxon>Bacillales</taxon>
        <taxon>Bacillaceae</taxon>
        <taxon>Lentibacillus</taxon>
    </lineage>
</organism>
<dbReference type="SUPFAM" id="SSF52540">
    <property type="entry name" value="P-loop containing nucleoside triphosphate hydrolases"/>
    <property type="match status" value="1"/>
</dbReference>
<name>A0A4Y9ABC8_9BACI</name>